<reference evidence="6" key="1">
    <citation type="submission" date="2020-02" db="EMBL/GenBank/DDBJ databases">
        <authorList>
            <person name="Scholz U."/>
            <person name="Mascher M."/>
            <person name="Fiebig A."/>
        </authorList>
    </citation>
    <scope>NUCLEOTIDE SEQUENCE</scope>
</reference>
<dbReference type="GO" id="GO:0003677">
    <property type="term" value="F:DNA binding"/>
    <property type="evidence" value="ECO:0007669"/>
    <property type="project" value="TreeGrafter"/>
</dbReference>
<proteinExistence type="predicted"/>
<dbReference type="PANTHER" id="PTHR22940">
    <property type="entry name" value="TIMEOUT/TIMELESS-2"/>
    <property type="match status" value="1"/>
</dbReference>
<keyword evidence="2" id="KW-0539">Nucleus</keyword>
<feature type="region of interest" description="Disordered" evidence="4">
    <location>
        <begin position="973"/>
        <end position="1083"/>
    </location>
</feature>
<dbReference type="Pfam" id="PF04821">
    <property type="entry name" value="TIMELESS"/>
    <property type="match status" value="1"/>
</dbReference>
<dbReference type="InterPro" id="IPR006906">
    <property type="entry name" value="Timeless_N"/>
</dbReference>
<accession>A0A7I8KYV2</accession>
<protein>
    <recommendedName>
        <fullName evidence="5">Timeless N-terminal domain-containing protein</fullName>
    </recommendedName>
</protein>
<dbReference type="GO" id="GO:0043111">
    <property type="term" value="P:replication fork arrest"/>
    <property type="evidence" value="ECO:0007669"/>
    <property type="project" value="TreeGrafter"/>
</dbReference>
<feature type="compositionally biased region" description="Acidic residues" evidence="4">
    <location>
        <begin position="606"/>
        <end position="622"/>
    </location>
</feature>
<evidence type="ECO:0000313" key="6">
    <source>
        <dbReference type="EMBL" id="CAA7402692.1"/>
    </source>
</evidence>
<sequence length="1124" mass="127682">MDTEALSSICGSLGYRREDDDGTLLGYVKGEYCMDNLKDLQRFLRRDDPHTREVFKQTCKWNVVSRDLIPLMENYQNDRNLLINGVKVLVFLTMPIDPASDSIAQQIEYLWHIKAVITRHVIVGVIVALLEDPLDHLERNIFTEDDWMLVQLVLTFFRNVLAIQDILSQHKASGSSTHFLHLRDTFLEILFQENGHDPKLIAESSREQSEDAVIETSLNSLKYIMEEEQQKTKLVKLRNSAICSRFSGTFTRLTMDGSRTLCKGDPTTASGNSLLQTPQVQRGPLKKIAWDKGNLVATRSKISSLLRNFLDQFLTGAYNVLMQSACEDIEKDQHEIQTSDIIIFYHVAYFVTNFQHHRLSVWKPECTDVPEEFPLNTVNDKSTFHGDICGPISATMHEAMFSLVITKWRYAFESLKETNDYKLLSSSGSIMKSMICMLDLVLTLSPEDSKEHQTARILLYKLFYDQTDQGMTYFLLNLIKCFDTHKQPKSDLADLVEIIHRFLELMERLQQCGTLRVSKKKRKGKKRKALLGNKLAAEKRPNQLPDSMDNADDVRYENVMSCPDSAMRKEETDRDPPSTEDLDIHHPDGPNTAVDSDLGHKRVRDDPDDQNYVTEEDSDDDHQPETNEVDLSVSNVLINFANNAIIQRLCWLLRFYKSNPENVNNYVINMLQRISDDLELSPMLYQLSVLTIFYSILVDQKSSKCKQYAIVFGFLTKLVRRMFKKLKNQPLLFVELLLWKTRKECHCIDAEALLHDIHNLRKQKGISDDGRAGSIAEMGVGHSRSIADSLGEDEADILTSRNLYQHNAETLVGNIQADVIENQRAVLTSTENFVNNTEKIDNQRFEADPQCDRLTDDAQDSHREVSPVQMSSKLKQFGVSTGRKRRSIRKSSVDEDDQVNGNCDSVSHSGTMGPDDPSSNVRKRIRAFSKDQEQIVRDLFDKFKDHKRCAHMIANALDPSAYTAAQVSRKLRQLGLAPQGRKPRKGSNDSGTTDLCEKEDESEEEMLATLLQRCKGKKGRPKHVETGRPEAAPPPEAGSDGDLSGPMLRSARAEPVTTETAAVVGDVDEDEPDDVARREKKHKISSWVMGGELEDSGDELSFTSPRNITSRRKLRTFIDGEADE</sequence>
<dbReference type="EMBL" id="LR746272">
    <property type="protein sequence ID" value="CAA7402692.1"/>
    <property type="molecule type" value="Genomic_DNA"/>
</dbReference>
<evidence type="ECO:0000313" key="7">
    <source>
        <dbReference type="Proteomes" id="UP000663760"/>
    </source>
</evidence>
<evidence type="ECO:0000256" key="1">
    <source>
        <dbReference type="ARBA" id="ARBA00004123"/>
    </source>
</evidence>
<keyword evidence="7" id="KW-1185">Reference proteome</keyword>
<dbReference type="GO" id="GO:0031298">
    <property type="term" value="C:replication fork protection complex"/>
    <property type="evidence" value="ECO:0007669"/>
    <property type="project" value="TreeGrafter"/>
</dbReference>
<dbReference type="InterPro" id="IPR044998">
    <property type="entry name" value="Timeless"/>
</dbReference>
<feature type="compositionally biased region" description="Basic residues" evidence="4">
    <location>
        <begin position="517"/>
        <end position="529"/>
    </location>
</feature>
<dbReference type="OrthoDB" id="310853at2759"/>
<dbReference type="PANTHER" id="PTHR22940:SF4">
    <property type="entry name" value="PROTEIN TIMELESS HOMOLOG"/>
    <property type="match status" value="1"/>
</dbReference>
<name>A0A7I8KYV2_SPIIN</name>
<feature type="domain" description="Timeless N-terminal" evidence="5">
    <location>
        <begin position="27"/>
        <end position="194"/>
    </location>
</feature>
<dbReference type="GO" id="GO:0006281">
    <property type="term" value="P:DNA repair"/>
    <property type="evidence" value="ECO:0007669"/>
    <property type="project" value="TreeGrafter"/>
</dbReference>
<evidence type="ECO:0000256" key="2">
    <source>
        <dbReference type="ARBA" id="ARBA00023242"/>
    </source>
</evidence>
<dbReference type="GO" id="GO:0000076">
    <property type="term" value="P:DNA replication checkpoint signaling"/>
    <property type="evidence" value="ECO:0007669"/>
    <property type="project" value="TreeGrafter"/>
</dbReference>
<feature type="compositionally biased region" description="Basic and acidic residues" evidence="4">
    <location>
        <begin position="566"/>
        <end position="588"/>
    </location>
</feature>
<dbReference type="AlphaFoldDB" id="A0A7I8KYV2"/>
<gene>
    <name evidence="6" type="ORF">SI8410_09013370</name>
</gene>
<feature type="region of interest" description="Disordered" evidence="4">
    <location>
        <begin position="857"/>
        <end position="921"/>
    </location>
</feature>
<organism evidence="6 7">
    <name type="scientific">Spirodela intermedia</name>
    <name type="common">Intermediate duckweed</name>
    <dbReference type="NCBI Taxonomy" id="51605"/>
    <lineage>
        <taxon>Eukaryota</taxon>
        <taxon>Viridiplantae</taxon>
        <taxon>Streptophyta</taxon>
        <taxon>Embryophyta</taxon>
        <taxon>Tracheophyta</taxon>
        <taxon>Spermatophyta</taxon>
        <taxon>Magnoliopsida</taxon>
        <taxon>Liliopsida</taxon>
        <taxon>Araceae</taxon>
        <taxon>Lemnoideae</taxon>
        <taxon>Spirodela</taxon>
    </lineage>
</organism>
<feature type="compositionally biased region" description="Polar residues" evidence="4">
    <location>
        <begin position="899"/>
        <end position="910"/>
    </location>
</feature>
<evidence type="ECO:0000259" key="5">
    <source>
        <dbReference type="Pfam" id="PF04821"/>
    </source>
</evidence>
<comment type="subcellular location">
    <subcellularLocation>
        <location evidence="1">Nucleus</location>
    </subcellularLocation>
</comment>
<feature type="compositionally biased region" description="Acidic residues" evidence="4">
    <location>
        <begin position="997"/>
        <end position="1006"/>
    </location>
</feature>
<evidence type="ECO:0000256" key="3">
    <source>
        <dbReference type="ARBA" id="ARBA00023306"/>
    </source>
</evidence>
<keyword evidence="3" id="KW-0131">Cell cycle</keyword>
<feature type="region of interest" description="Disordered" evidence="4">
    <location>
        <begin position="516"/>
        <end position="626"/>
    </location>
</feature>
<evidence type="ECO:0000256" key="4">
    <source>
        <dbReference type="SAM" id="MobiDB-lite"/>
    </source>
</evidence>
<dbReference type="Proteomes" id="UP000663760">
    <property type="component" value="Chromosome 9"/>
</dbReference>